<feature type="transmembrane region" description="Helical" evidence="1">
    <location>
        <begin position="316"/>
        <end position="340"/>
    </location>
</feature>
<keyword evidence="1" id="KW-0812">Transmembrane</keyword>
<evidence type="ECO:0000259" key="2">
    <source>
        <dbReference type="Pfam" id="PF13968"/>
    </source>
</evidence>
<feature type="transmembrane region" description="Helical" evidence="1">
    <location>
        <begin position="140"/>
        <end position="156"/>
    </location>
</feature>
<dbReference type="Proteomes" id="UP000244336">
    <property type="component" value="Chromosome 8"/>
</dbReference>
<dbReference type="STRING" id="1504633.A0A2T7CMR0"/>
<dbReference type="Gramene" id="PUZ44637">
    <property type="protein sequence ID" value="PUZ44637"/>
    <property type="gene ID" value="GQ55_8G122300"/>
</dbReference>
<dbReference type="Pfam" id="PF13968">
    <property type="entry name" value="DUF4220"/>
    <property type="match status" value="1"/>
</dbReference>
<feature type="transmembrane region" description="Helical" evidence="1">
    <location>
        <begin position="115"/>
        <end position="134"/>
    </location>
</feature>
<dbReference type="InterPro" id="IPR025315">
    <property type="entry name" value="DUF4220"/>
</dbReference>
<sequence>MDINISGTQDWLDIWKLRIIVLVSTVVQLFLLTYGSARRAPVARWLRVCIWLAYLSGDSLSIYGLATLFNRHSRAAPVRSTLEVLWAPILLIHLAGQDQITAYSIQDNELWGRQVVTLVSQVAVALYVFCQSWSGDRRLLVAAILMFIIGIYKFSTKPLALKRATFGNLVASPPSVALRKKLSGFRHCFADFWNGTSRKPFIVSLSTPELILADDIEQCVGWLQAWDEQEEMEATQEELSLREYVLKVQQAADASVSSVFLHETEAFAADLLVPYSRRVKILQFMRNIACKKDRSAIAVRMGLDEVYWRLYTRAKVALTVIGIEVRLLTFSLAAVAIALFARTPKPHDDLADVKVTYILFSSIALLELLSFLNIFTLRFGRVTCLACYDDPDLIYQQSLISSAARRRKPSWLLWLAALVSLDDLVMRHWYINQTPGMERIHEAVLAHITKGWDEYIHGDPALYREFNNLRGQRAVRNHQEVLSYIVNWPFDQSVLIWHVATEMCFHHADTGGGPPRKIAQAISCYMIYLLSARSEMLMLGTRRHLFSNSLDDIKIMLQYSDLDDACSDHRSIASAILRTERLGTLLHRDSIGPLIPKACQLAEALLQELQHQKEETWQMVQDVWVEMLCYAASRGRGYMHAVSHGERWELLSHVWLLLCYMGMETLADRLQRAGDENK</sequence>
<dbReference type="InterPro" id="IPR007658">
    <property type="entry name" value="DUF594"/>
</dbReference>
<evidence type="ECO:0000313" key="4">
    <source>
        <dbReference type="Proteomes" id="UP000244336"/>
    </source>
</evidence>
<dbReference type="AlphaFoldDB" id="A0A2T7CMR0"/>
<feature type="transmembrane region" description="Helical" evidence="1">
    <location>
        <begin position="15"/>
        <end position="33"/>
    </location>
</feature>
<keyword evidence="1" id="KW-1133">Transmembrane helix</keyword>
<keyword evidence="1" id="KW-0472">Membrane</keyword>
<gene>
    <name evidence="3" type="ORF">GQ55_8G122300</name>
</gene>
<protein>
    <recommendedName>
        <fullName evidence="2">DUF4220 domain-containing protein</fullName>
    </recommendedName>
</protein>
<dbReference type="PANTHER" id="PTHR31325">
    <property type="entry name" value="OS01G0798800 PROTEIN-RELATED"/>
    <property type="match status" value="1"/>
</dbReference>
<evidence type="ECO:0000256" key="1">
    <source>
        <dbReference type="SAM" id="Phobius"/>
    </source>
</evidence>
<accession>A0A2T7CMR0</accession>
<dbReference type="Pfam" id="PF04578">
    <property type="entry name" value="DUF594"/>
    <property type="match status" value="1"/>
</dbReference>
<feature type="domain" description="DUF4220" evidence="2">
    <location>
        <begin position="51"/>
        <end position="376"/>
    </location>
</feature>
<dbReference type="EMBL" id="CM009756">
    <property type="protein sequence ID" value="PUZ44637.1"/>
    <property type="molecule type" value="Genomic_DNA"/>
</dbReference>
<proteinExistence type="predicted"/>
<reference evidence="3 4" key="1">
    <citation type="submission" date="2018-04" db="EMBL/GenBank/DDBJ databases">
        <title>WGS assembly of Panicum hallii var. hallii HAL2.</title>
        <authorList>
            <person name="Lovell J."/>
            <person name="Jenkins J."/>
            <person name="Lowry D."/>
            <person name="Mamidi S."/>
            <person name="Sreedasyam A."/>
            <person name="Weng X."/>
            <person name="Barry K."/>
            <person name="Bonette J."/>
            <person name="Campitelli B."/>
            <person name="Daum C."/>
            <person name="Gordon S."/>
            <person name="Gould B."/>
            <person name="Lipzen A."/>
            <person name="MacQueen A."/>
            <person name="Palacio-Mejia J."/>
            <person name="Plott C."/>
            <person name="Shakirov E."/>
            <person name="Shu S."/>
            <person name="Yoshinaga Y."/>
            <person name="Zane M."/>
            <person name="Rokhsar D."/>
            <person name="Grimwood J."/>
            <person name="Schmutz J."/>
            <person name="Juenger T."/>
        </authorList>
    </citation>
    <scope>NUCLEOTIDE SEQUENCE [LARGE SCALE GENOMIC DNA]</scope>
    <source>
        <strain evidence="4">cv. HAL2</strain>
    </source>
</reference>
<name>A0A2T7CMR0_9POAL</name>
<feature type="transmembrane region" description="Helical" evidence="1">
    <location>
        <begin position="355"/>
        <end position="375"/>
    </location>
</feature>
<dbReference type="OrthoDB" id="639704at2759"/>
<organism evidence="3 4">
    <name type="scientific">Panicum hallii var. hallii</name>
    <dbReference type="NCBI Taxonomy" id="1504633"/>
    <lineage>
        <taxon>Eukaryota</taxon>
        <taxon>Viridiplantae</taxon>
        <taxon>Streptophyta</taxon>
        <taxon>Embryophyta</taxon>
        <taxon>Tracheophyta</taxon>
        <taxon>Spermatophyta</taxon>
        <taxon>Magnoliopsida</taxon>
        <taxon>Liliopsida</taxon>
        <taxon>Poales</taxon>
        <taxon>Poaceae</taxon>
        <taxon>PACMAD clade</taxon>
        <taxon>Panicoideae</taxon>
        <taxon>Panicodae</taxon>
        <taxon>Paniceae</taxon>
        <taxon>Panicinae</taxon>
        <taxon>Panicum</taxon>
        <taxon>Panicum sect. Panicum</taxon>
    </lineage>
</organism>
<keyword evidence="4" id="KW-1185">Reference proteome</keyword>
<evidence type="ECO:0000313" key="3">
    <source>
        <dbReference type="EMBL" id="PUZ44637.1"/>
    </source>
</evidence>